<sequence length="349" mass="38815">MEHGHDRAGPSRGGCRTVALSGPARATDRPGPDRPRRAPPGDRPADRRRRTGGSAPMTGPFSLPEQHPPSEPGPKRGRKPAPISETAGVTHRAWLEPVRSTLFASGLTLNDLVDRSGYSKTRISELLRGNGYYPAWEITFSVVRALGLPVQPTRRLWTAAAREAHKEPNWIHHCIQQVLLEPEAQPIAHQGFSEAMRAPYAEYARAFLLTDHRARWVVSETFDILWLCWTDAANSPDIRRYAWRLLRSRVMARVDRHRDGHPDLRAAAFSATGAQNADPETGFTGLSDLINLFDAIARLPHREMDVTVLRYLCGMNPDTIPDILGLTPAIAHAIDHHARAALESMLHRS</sequence>
<evidence type="ECO:0000313" key="2">
    <source>
        <dbReference type="EMBL" id="MPY51058.1"/>
    </source>
</evidence>
<feature type="compositionally biased region" description="Basic and acidic residues" evidence="1">
    <location>
        <begin position="26"/>
        <end position="45"/>
    </location>
</feature>
<dbReference type="GO" id="GO:0003677">
    <property type="term" value="F:DNA binding"/>
    <property type="evidence" value="ECO:0007669"/>
    <property type="project" value="InterPro"/>
</dbReference>
<keyword evidence="3" id="KW-1185">Reference proteome</keyword>
<dbReference type="EMBL" id="VMNX01000081">
    <property type="protein sequence ID" value="MPY51058.1"/>
    <property type="molecule type" value="Genomic_DNA"/>
</dbReference>
<dbReference type="Gene3D" id="1.10.10.10">
    <property type="entry name" value="Winged helix-like DNA-binding domain superfamily/Winged helix DNA-binding domain"/>
    <property type="match status" value="1"/>
</dbReference>
<evidence type="ECO:0000256" key="1">
    <source>
        <dbReference type="SAM" id="MobiDB-lite"/>
    </source>
</evidence>
<evidence type="ECO:0000313" key="3">
    <source>
        <dbReference type="Proteomes" id="UP000373149"/>
    </source>
</evidence>
<comment type="caution">
    <text evidence="2">The sequence shown here is derived from an EMBL/GenBank/DDBJ whole genome shotgun (WGS) entry which is preliminary data.</text>
</comment>
<dbReference type="Proteomes" id="UP000373149">
    <property type="component" value="Unassembled WGS sequence"/>
</dbReference>
<dbReference type="InterPro" id="IPR036388">
    <property type="entry name" value="WH-like_DNA-bd_sf"/>
</dbReference>
<accession>A0A5N8WWX4</accession>
<gene>
    <name evidence="2" type="ORF">FPZ41_21720</name>
</gene>
<dbReference type="InterPro" id="IPR010982">
    <property type="entry name" value="Lambda_DNA-bd_dom_sf"/>
</dbReference>
<organism evidence="2 3">
    <name type="scientific">Streptomyces acidicola</name>
    <dbReference type="NCBI Taxonomy" id="2596892"/>
    <lineage>
        <taxon>Bacteria</taxon>
        <taxon>Bacillati</taxon>
        <taxon>Actinomycetota</taxon>
        <taxon>Actinomycetes</taxon>
        <taxon>Kitasatosporales</taxon>
        <taxon>Streptomycetaceae</taxon>
        <taxon>Streptomyces</taxon>
    </lineage>
</organism>
<dbReference type="SUPFAM" id="SSF47413">
    <property type="entry name" value="lambda repressor-like DNA-binding domains"/>
    <property type="match status" value="1"/>
</dbReference>
<reference evidence="2 3" key="1">
    <citation type="submission" date="2019-09" db="EMBL/GenBank/DDBJ databases">
        <authorList>
            <person name="Duangmal K."/>
            <person name="Teo W.F.A."/>
            <person name="Lipun K."/>
        </authorList>
    </citation>
    <scope>NUCLEOTIDE SEQUENCE [LARGE SCALE GENOMIC DNA]</scope>
    <source>
        <strain evidence="2 3">K1PN6</strain>
    </source>
</reference>
<protein>
    <submittedName>
        <fullName evidence="2">Helix-turn-helix domain-containing protein</fullName>
    </submittedName>
</protein>
<dbReference type="InterPro" id="IPR013324">
    <property type="entry name" value="RNA_pol_sigma_r3/r4-like"/>
</dbReference>
<name>A0A5N8WWX4_9ACTN</name>
<feature type="region of interest" description="Disordered" evidence="1">
    <location>
        <begin position="1"/>
        <end position="83"/>
    </location>
</feature>
<dbReference type="AlphaFoldDB" id="A0A5N8WWX4"/>
<dbReference type="SUPFAM" id="SSF88659">
    <property type="entry name" value="Sigma3 and sigma4 domains of RNA polymerase sigma factors"/>
    <property type="match status" value="1"/>
</dbReference>
<proteinExistence type="predicted"/>